<evidence type="ECO:0000256" key="1">
    <source>
        <dbReference type="SAM" id="MobiDB-lite"/>
    </source>
</evidence>
<dbReference type="EMBL" id="PTJD01000015">
    <property type="protein sequence ID" value="PPK92275.1"/>
    <property type="molecule type" value="Genomic_DNA"/>
</dbReference>
<dbReference type="InterPro" id="IPR018721">
    <property type="entry name" value="DUF2252"/>
</dbReference>
<evidence type="ECO:0000313" key="3">
    <source>
        <dbReference type="Proteomes" id="UP000239485"/>
    </source>
</evidence>
<dbReference type="Pfam" id="PF10009">
    <property type="entry name" value="DUF2252"/>
    <property type="match status" value="1"/>
</dbReference>
<feature type="compositionally biased region" description="Low complexity" evidence="1">
    <location>
        <begin position="17"/>
        <end position="44"/>
    </location>
</feature>
<reference evidence="2 3" key="1">
    <citation type="submission" date="2018-02" db="EMBL/GenBank/DDBJ databases">
        <title>Genomic Encyclopedia of Archaeal and Bacterial Type Strains, Phase II (KMG-II): from individual species to whole genera.</title>
        <authorList>
            <person name="Goeker M."/>
        </authorList>
    </citation>
    <scope>NUCLEOTIDE SEQUENCE [LARGE SCALE GENOMIC DNA]</scope>
    <source>
        <strain evidence="2 3">DSM 22857</strain>
    </source>
</reference>
<comment type="caution">
    <text evidence="2">The sequence shown here is derived from an EMBL/GenBank/DDBJ whole genome shotgun (WGS) entry which is preliminary data.</text>
</comment>
<evidence type="ECO:0000313" key="2">
    <source>
        <dbReference type="EMBL" id="PPK92275.1"/>
    </source>
</evidence>
<gene>
    <name evidence="2" type="ORF">CLV92_11521</name>
</gene>
<dbReference type="AlphaFoldDB" id="A0A2S6IDI1"/>
<name>A0A2S6IDI1_9ACTN</name>
<dbReference type="PANTHER" id="PTHR39441">
    <property type="entry name" value="DUF2252 DOMAIN-CONTAINING PROTEIN"/>
    <property type="match status" value="1"/>
</dbReference>
<accession>A0A2S6IDI1</accession>
<dbReference type="PANTHER" id="PTHR39441:SF1">
    <property type="entry name" value="DUF2252 DOMAIN-CONTAINING PROTEIN"/>
    <property type="match status" value="1"/>
</dbReference>
<dbReference type="OrthoDB" id="1491115at2"/>
<keyword evidence="3" id="KW-1185">Reference proteome</keyword>
<dbReference type="Proteomes" id="UP000239485">
    <property type="component" value="Unassembled WGS sequence"/>
</dbReference>
<sequence>MHDANTGPATSGTKPATKSGTTSGTRSRKTPGTTSRTKPGTRSGPQRPREVVSRVEAFQELARARACGEMVLIPRMLTGNDRRIHVRQTLREDHHTRITDHEEDAEAKFEKLAGSLFSFFRGTCLLFYRDMAGEDAWMPTVLAAGDIHPENFGVVPNVDNVPIFGIDDYDEAYYAPFTWDLKRGSVGFLIAAHEVAGYGRSRRRRIVEHFVRGYVAAMNRYASEGLECLRQLRQDNSPPLVADLLEGASSGGRARWLEKKYLDEHRRGFRADDRLVPVSSRRQEFQEVIDRFVESNDVAVPDRAAGMRVKDVAERKGQGTASLGLTRYYVLIEGPCADGSDDILLELKQARRSALAGLVPPSDFEHDGHGERIAHAHRVHLEHGDVFNGSVEHEGLSFLVRERSAFRDDIDLDDLSKSQWLEYAEICGRVVAHAHATSGGGGQVDHDVAPAVVAAIGLEDLFVDDIVRFAEESAQRVRRDHRDFLADHALGAYRRVDHVYR</sequence>
<organism evidence="2 3">
    <name type="scientific">Kineococcus xinjiangensis</name>
    <dbReference type="NCBI Taxonomy" id="512762"/>
    <lineage>
        <taxon>Bacteria</taxon>
        <taxon>Bacillati</taxon>
        <taxon>Actinomycetota</taxon>
        <taxon>Actinomycetes</taxon>
        <taxon>Kineosporiales</taxon>
        <taxon>Kineosporiaceae</taxon>
        <taxon>Kineococcus</taxon>
    </lineage>
</organism>
<dbReference type="RefSeq" id="WP_104434847.1">
    <property type="nucleotide sequence ID" value="NZ_PTJD01000015.1"/>
</dbReference>
<feature type="compositionally biased region" description="Polar residues" evidence="1">
    <location>
        <begin position="7"/>
        <end position="16"/>
    </location>
</feature>
<protein>
    <submittedName>
        <fullName evidence="2">Uncharacterized protein (DUF2252 family)</fullName>
    </submittedName>
</protein>
<proteinExistence type="predicted"/>
<feature type="region of interest" description="Disordered" evidence="1">
    <location>
        <begin position="1"/>
        <end position="51"/>
    </location>
</feature>